<dbReference type="PROSITE" id="PS00622">
    <property type="entry name" value="HTH_LUXR_1"/>
    <property type="match status" value="1"/>
</dbReference>
<dbReference type="Proteomes" id="UP000292695">
    <property type="component" value="Unassembled WGS sequence"/>
</dbReference>
<dbReference type="InterPro" id="IPR058852">
    <property type="entry name" value="HTH_77"/>
</dbReference>
<sequence>MSSSTRPMVFSQLRGLCLQPRRGRHGKSSVAATEGPRIPHDGPMAGPKDVSAREAEVLAALAGDRSNAQIARRLHISIRTVESHISSLLRKCGVADRHELAALADVAQSQPPGFTTPAGPDTTFVGREQDHSELTRALGSNRLVSLLGPGGVGKTRLALRVAADVADNYPYGGAVVDLAPVRPGFVVAAVAEALQATEQPPRTLADAVLERLKRGRTLLVLDNCEHLLDDVAGLVARILTEATETAVLVTSRERLGVAGERPVQLGPLTLGAEAEQLFRDRAALVAPELADDSGLAQKVCAELDGVPLAIELAAARAGSLGPDGLLAALDDRMRLLSGGRGPNERHSSLAQVIGWSYDLLGDDERRLFRRLGVFVGGFDLAAVAGVMPGSTKSELSDLLGRLTDKSLLYRSQHAGTSRWRMLETVRVFALEELKDEYDEVAALHVAWADQLATELEQRLQLGEEWQEEFDLLAPDLRVASAGVRTLARKLAHLTFARKRFLEAHDHYLAAAKHAANATELYDDLRDASDAMLVIADGTESYHLMLQVAERAAAEGNDELREDALAQAVMLLNRYEVDVPVPDDRGDSLLRADADTTSVRIARAWMHRFDIPLAEEAVAAARRSGDSVTIMNALDAYGTAVGGVGRFRDARTAAEERLALAAALPGHDPRAVAEIVDAFHVASTTAVAAGDLVEAVRLARSTDDPAQGHPFITAPRRVRAFALAGLFDEAIEEAEVMWTGWRAAGCPQHAWMASGASCAALAHGLLGTGLAPVWQDRALEMARVEAAKDGPSLAANAAFVAARLALHDLENGTLTSTVARTIELAFAPFPEPWWIPYARAAGAELAVVAGDADAARYLDEAASENAWGEAVLLRARGRRPRDRKLLEQAADRFEGLGARFEYERTVRLLSLG</sequence>
<dbReference type="GO" id="GO:0003677">
    <property type="term" value="F:DNA binding"/>
    <property type="evidence" value="ECO:0007669"/>
    <property type="project" value="InterPro"/>
</dbReference>
<dbReference type="InterPro" id="IPR016032">
    <property type="entry name" value="Sig_transdc_resp-reg_C-effctor"/>
</dbReference>
<dbReference type="SUPFAM" id="SSF52540">
    <property type="entry name" value="P-loop containing nucleoside triphosphate hydrolases"/>
    <property type="match status" value="1"/>
</dbReference>
<dbReference type="InterPro" id="IPR036388">
    <property type="entry name" value="WH-like_DNA-bd_sf"/>
</dbReference>
<dbReference type="EMBL" id="SJKA01000007">
    <property type="protein sequence ID" value="TCC31406.1"/>
    <property type="molecule type" value="Genomic_DNA"/>
</dbReference>
<evidence type="ECO:0000313" key="4">
    <source>
        <dbReference type="Proteomes" id="UP000292695"/>
    </source>
</evidence>
<dbReference type="CDD" id="cd06170">
    <property type="entry name" value="LuxR_C_like"/>
    <property type="match status" value="1"/>
</dbReference>
<dbReference type="PANTHER" id="PTHR47691">
    <property type="entry name" value="REGULATOR-RELATED"/>
    <property type="match status" value="1"/>
</dbReference>
<evidence type="ECO:0000313" key="3">
    <source>
        <dbReference type="EMBL" id="TCC31406.1"/>
    </source>
</evidence>
<evidence type="ECO:0000259" key="2">
    <source>
        <dbReference type="PROSITE" id="PS50043"/>
    </source>
</evidence>
<dbReference type="SUPFAM" id="SSF46894">
    <property type="entry name" value="C-terminal effector domain of the bipartite response regulators"/>
    <property type="match status" value="1"/>
</dbReference>
<dbReference type="Gene3D" id="1.10.10.10">
    <property type="entry name" value="Winged helix-like DNA-binding domain superfamily/Winged helix DNA-binding domain"/>
    <property type="match status" value="1"/>
</dbReference>
<dbReference type="PRINTS" id="PR00038">
    <property type="entry name" value="HTHLUXR"/>
</dbReference>
<feature type="region of interest" description="Disordered" evidence="1">
    <location>
        <begin position="21"/>
        <end position="48"/>
    </location>
</feature>
<dbReference type="Gene3D" id="3.40.50.300">
    <property type="entry name" value="P-loop containing nucleotide triphosphate hydrolases"/>
    <property type="match status" value="1"/>
</dbReference>
<organism evidence="3 4">
    <name type="scientific">Kribbella sindirgiensis</name>
    <dbReference type="NCBI Taxonomy" id="1124744"/>
    <lineage>
        <taxon>Bacteria</taxon>
        <taxon>Bacillati</taxon>
        <taxon>Actinomycetota</taxon>
        <taxon>Actinomycetes</taxon>
        <taxon>Propionibacteriales</taxon>
        <taxon>Kribbellaceae</taxon>
        <taxon>Kribbella</taxon>
    </lineage>
</organism>
<dbReference type="InterPro" id="IPR002182">
    <property type="entry name" value="NB-ARC"/>
</dbReference>
<feature type="domain" description="HTH luxR-type" evidence="2">
    <location>
        <begin position="43"/>
        <end position="108"/>
    </location>
</feature>
<dbReference type="SMART" id="SM00421">
    <property type="entry name" value="HTH_LUXR"/>
    <property type="match status" value="1"/>
</dbReference>
<evidence type="ECO:0000256" key="1">
    <source>
        <dbReference type="SAM" id="MobiDB-lite"/>
    </source>
</evidence>
<dbReference type="PROSITE" id="PS50043">
    <property type="entry name" value="HTH_LUXR_2"/>
    <property type="match status" value="1"/>
</dbReference>
<protein>
    <recommendedName>
        <fullName evidence="2">HTH luxR-type domain-containing protein</fullName>
    </recommendedName>
</protein>
<dbReference type="PRINTS" id="PR00364">
    <property type="entry name" value="DISEASERSIST"/>
</dbReference>
<dbReference type="InterPro" id="IPR000792">
    <property type="entry name" value="Tscrpt_reg_LuxR_C"/>
</dbReference>
<keyword evidence="4" id="KW-1185">Reference proteome</keyword>
<gene>
    <name evidence="3" type="ORF">E0H50_22305</name>
</gene>
<dbReference type="Pfam" id="PF00196">
    <property type="entry name" value="GerE"/>
    <property type="match status" value="1"/>
</dbReference>
<dbReference type="GO" id="GO:0006355">
    <property type="term" value="P:regulation of DNA-templated transcription"/>
    <property type="evidence" value="ECO:0007669"/>
    <property type="project" value="InterPro"/>
</dbReference>
<name>A0A4R0IJI4_9ACTN</name>
<proteinExistence type="predicted"/>
<accession>A0A4R0IJI4</accession>
<dbReference type="OrthoDB" id="33864at2"/>
<dbReference type="Pfam" id="PF25872">
    <property type="entry name" value="HTH_77"/>
    <property type="match status" value="1"/>
</dbReference>
<reference evidence="3 4" key="1">
    <citation type="submission" date="2019-02" db="EMBL/GenBank/DDBJ databases">
        <title>Kribbella capetownensis sp. nov. and Kribbella speibonae sp. nov., isolated from soil.</title>
        <authorList>
            <person name="Curtis S.M."/>
            <person name="Norton I."/>
            <person name="Everest G.J."/>
            <person name="Meyers P.R."/>
        </authorList>
    </citation>
    <scope>NUCLEOTIDE SEQUENCE [LARGE SCALE GENOMIC DNA]</scope>
    <source>
        <strain evidence="3 4">DSM 27082</strain>
    </source>
</reference>
<dbReference type="InterPro" id="IPR027417">
    <property type="entry name" value="P-loop_NTPase"/>
</dbReference>
<dbReference type="AlphaFoldDB" id="A0A4R0IJI4"/>
<dbReference type="PANTHER" id="PTHR47691:SF3">
    <property type="entry name" value="HTH-TYPE TRANSCRIPTIONAL REGULATOR RV0890C-RELATED"/>
    <property type="match status" value="1"/>
</dbReference>
<dbReference type="Pfam" id="PF00931">
    <property type="entry name" value="NB-ARC"/>
    <property type="match status" value="1"/>
</dbReference>
<comment type="caution">
    <text evidence="3">The sequence shown here is derived from an EMBL/GenBank/DDBJ whole genome shotgun (WGS) entry which is preliminary data.</text>
</comment>